<proteinExistence type="predicted"/>
<dbReference type="Proteomes" id="UP000470446">
    <property type="component" value="Unassembled WGS sequence"/>
</dbReference>
<name>A0A7K3PVG0_9ACTN</name>
<dbReference type="RefSeq" id="WP_164249918.1">
    <property type="nucleotide sequence ID" value="NZ_JAAGMA010000936.1"/>
</dbReference>
<protein>
    <recommendedName>
        <fullName evidence="3">DUF1877 family protein</fullName>
    </recommendedName>
</protein>
<evidence type="ECO:0008006" key="3">
    <source>
        <dbReference type="Google" id="ProtNLM"/>
    </source>
</evidence>
<dbReference type="InterPro" id="IPR035944">
    <property type="entry name" value="YfbM-like_sf"/>
</dbReference>
<sequence>MGIAFVMRRVESDAYERMTAEGFLDEFKREERGVGETWDVLARILAHGFIESPHTHALAILGGSAVPGVEKSRARILSPAEVVAASGLLNVFIDKVIEWRHEQLDFTGAQGVGADGAPVISVDDCVRAFRRLRKFYGKAAIHGEGMVLLFAEAPSSTEEAR</sequence>
<organism evidence="1 2">
    <name type="scientific">Streptomyces coelicoflavus</name>
    <dbReference type="NCBI Taxonomy" id="285562"/>
    <lineage>
        <taxon>Bacteria</taxon>
        <taxon>Bacillati</taxon>
        <taxon>Actinomycetota</taxon>
        <taxon>Actinomycetes</taxon>
        <taxon>Kitasatosporales</taxon>
        <taxon>Streptomycetaceae</taxon>
        <taxon>Streptomyces</taxon>
    </lineage>
</organism>
<evidence type="ECO:0000313" key="1">
    <source>
        <dbReference type="EMBL" id="NEB13968.1"/>
    </source>
</evidence>
<reference evidence="1 2" key="1">
    <citation type="submission" date="2020-01" db="EMBL/GenBank/DDBJ databases">
        <title>Insect and environment-associated Actinomycetes.</title>
        <authorList>
            <person name="Currrie C."/>
            <person name="Chevrette M."/>
            <person name="Carlson C."/>
            <person name="Stubbendieck R."/>
            <person name="Wendt-Pienkowski E."/>
        </authorList>
    </citation>
    <scope>NUCLEOTIDE SEQUENCE [LARGE SCALE GENOMIC DNA]</scope>
    <source>
        <strain evidence="1 2">SID14163</strain>
    </source>
</reference>
<dbReference type="Gene3D" id="3.40.1760.10">
    <property type="entry name" value="YfbM-like super family"/>
    <property type="match status" value="1"/>
</dbReference>
<evidence type="ECO:0000313" key="2">
    <source>
        <dbReference type="Proteomes" id="UP000470446"/>
    </source>
</evidence>
<accession>A0A7K3PVG0</accession>
<dbReference type="AlphaFoldDB" id="A0A7K3PVG0"/>
<dbReference type="EMBL" id="JAAGMA010000936">
    <property type="protein sequence ID" value="NEB13968.1"/>
    <property type="molecule type" value="Genomic_DNA"/>
</dbReference>
<comment type="caution">
    <text evidence="1">The sequence shown here is derived from an EMBL/GenBank/DDBJ whole genome shotgun (WGS) entry which is preliminary data.</text>
</comment>
<gene>
    <name evidence="1" type="ORF">G3I32_34940</name>
</gene>